<keyword evidence="4" id="KW-1185">Reference proteome</keyword>
<dbReference type="HOGENOM" id="CLU_002950_0_0_5"/>
<organism evidence="3 4">
    <name type="scientific">Sphingopyxis fribergensis</name>
    <dbReference type="NCBI Taxonomy" id="1515612"/>
    <lineage>
        <taxon>Bacteria</taxon>
        <taxon>Pseudomonadati</taxon>
        <taxon>Pseudomonadota</taxon>
        <taxon>Alphaproteobacteria</taxon>
        <taxon>Sphingomonadales</taxon>
        <taxon>Sphingomonadaceae</taxon>
        <taxon>Sphingopyxis</taxon>
    </lineage>
</organism>
<dbReference type="SUPFAM" id="SSF56935">
    <property type="entry name" value="Porins"/>
    <property type="match status" value="1"/>
</dbReference>
<keyword evidence="2" id="KW-0732">Signal</keyword>
<accession>A0A0A7PCV3</accession>
<name>A0A0A7PCV3_9SPHN</name>
<sequence length="1210" mass="131812">MSPHMIRPLATLALGASSLALSGGLLAQTVEPASYCGDETRPCGPRTDDSSVERRAVAPNLEVGPGEEAFRVTVDGAGEGGTAADAQRAADVALAEANINIQVTRLDGQPMLSLVPADPAVAPGQPVRFEAMTNYAAFIARAELRLFGPGDSIEGTPLTVIPVRFGEPILWSPGAAEDRPYRAVLRVYDAEGRFDETAPTDVTVTGAPRDPFRDTRTGPTFENMRTTANIPVAGTEVTVNGLVDEATTKVMAFGTRIPVDAGRRFVAQQIVPTGVGEAVVRLEPANGDAREFRRALNAPVDDHFLVAIADVTAGHRSFDPGRLELQGADEADARRDFVDGRLAFYYRGRLSERWRLTASADTGEQPLSDLFDGFLRRDPRALLRRLDPERHYPTYGDDSTTVEDAPTYGRFYIRAESENAEAMWGNFQTQLSGTELIRYQRGLYGAQLKWRNAATTSFGERRTEINGFAADPGTVGSREDFTSTGGSVYYLRNRDLAGGSERLFAEVRDRDSGLVLERRELIAARDYELNYIQGRILLREPLPITADGSLFVRDSSLAGNPVWLVVTYEYVPGLTRPDALTVGGRAQHWLTDQVRVGLTGYRQGEDQASQNLYGADILVRYKPGTYVRGEFAQSKGAGNGALYSSTGGYDFTELNTIARRANAFNVEGAMDIAEVLGAGSGRIGMYWRQRGRGFSGPGELTFNEMLDQYGGTADVEIVKGTRFQAKADLTEGSITERHALEAGIRHERSDGWFGTLGVRSEKQQGQATSYTPFPSSPELTGSRTDVAVSIGYRHAPAPATPSQDEQGEQKRDRPWSASLFGQTTVDRSGGRQENDRFGVAGKVELSDRLSVDAEASEGDLGMSADARATFTMGDRGSLYLGYALAAENPDAFNTGRLGRLTLGGRRRVGSSTSVFAEGRYEHGAGPTGLTQAYGVDFTPLPGWTFGVRYERGSLRDALGSTIHREVMGATSDYGDNKLRWSSALEFRRDGTALLGDRETWATRNQVTYQATDALRLFGRANISLSSGGNPTTSLDADYYELVLAGAYRPTSNDRLNVLAKYTYLYDLPSPAQVDSLGLNLDFAQRSHIVAVDATYQLTPRLAVGGKVAHRVGSLRASRDATAPWFSSAATFWALRADYRILARWEMLLEVRELSVSEAQDSRLGGLAGIYRHLGNNLKIGVGYNFTDYSDDLSDLSYDERGFFVNVIGKF</sequence>
<evidence type="ECO:0008006" key="5">
    <source>
        <dbReference type="Google" id="ProtNLM"/>
    </source>
</evidence>
<dbReference type="AlphaFoldDB" id="A0A0A7PCV3"/>
<evidence type="ECO:0000313" key="4">
    <source>
        <dbReference type="Proteomes" id="UP000030907"/>
    </source>
</evidence>
<protein>
    <recommendedName>
        <fullName evidence="5">Flagellar motor protein MotB</fullName>
    </recommendedName>
</protein>
<dbReference type="Proteomes" id="UP000030907">
    <property type="component" value="Chromosome"/>
</dbReference>
<evidence type="ECO:0000313" key="3">
    <source>
        <dbReference type="EMBL" id="AJA07028.1"/>
    </source>
</evidence>
<reference evidence="3 4" key="1">
    <citation type="journal article" date="2015" name="Int. J. Syst. Evol. Microbiol.">
        <title>Description of Sphingopyxis fribergensis sp. nov. - a soil bacterium with the ability to degrade styrene and phenylacetic acid.</title>
        <authorList>
            <person name="Oelschlagel M."/>
            <person name="Ruckert C."/>
            <person name="Kalinowski J."/>
            <person name="Schmidt G."/>
            <person name="Schlomann M."/>
            <person name="Tischler D."/>
        </authorList>
    </citation>
    <scope>NUCLEOTIDE SEQUENCE [LARGE SCALE GENOMIC DNA]</scope>
    <source>
        <strain evidence="3 4">Kp5.2</strain>
    </source>
</reference>
<gene>
    <name evidence="3" type="ORF">SKP52_00390</name>
</gene>
<feature type="region of interest" description="Disordered" evidence="1">
    <location>
        <begin position="794"/>
        <end position="839"/>
    </location>
</feature>
<feature type="chain" id="PRO_5002031999" description="Flagellar motor protein MotB" evidence="2">
    <location>
        <begin position="28"/>
        <end position="1210"/>
    </location>
</feature>
<dbReference type="KEGG" id="sphk:SKP52_00390"/>
<dbReference type="RefSeq" id="WP_148308967.1">
    <property type="nucleotide sequence ID" value="NZ_CP009122.1"/>
</dbReference>
<dbReference type="EMBL" id="CP009122">
    <property type="protein sequence ID" value="AJA07028.1"/>
    <property type="molecule type" value="Genomic_DNA"/>
</dbReference>
<evidence type="ECO:0000256" key="1">
    <source>
        <dbReference type="SAM" id="MobiDB-lite"/>
    </source>
</evidence>
<feature type="signal peptide" evidence="2">
    <location>
        <begin position="1"/>
        <end position="27"/>
    </location>
</feature>
<evidence type="ECO:0000256" key="2">
    <source>
        <dbReference type="SAM" id="SignalP"/>
    </source>
</evidence>
<proteinExistence type="predicted"/>
<dbReference type="OrthoDB" id="9773411at2"/>
<dbReference type="STRING" id="1515612.SKP52_00390"/>